<feature type="compositionally biased region" description="Basic residues" evidence="1">
    <location>
        <begin position="116"/>
        <end position="125"/>
    </location>
</feature>
<proteinExistence type="predicted"/>
<dbReference type="AlphaFoldDB" id="A0A1B0GHM1"/>
<feature type="region of interest" description="Disordered" evidence="1">
    <location>
        <begin position="168"/>
        <end position="215"/>
    </location>
</feature>
<dbReference type="EMBL" id="AJWK01005336">
    <property type="status" value="NOT_ANNOTATED_CDS"/>
    <property type="molecule type" value="Genomic_DNA"/>
</dbReference>
<organism evidence="3 4">
    <name type="scientific">Lutzomyia longipalpis</name>
    <name type="common">Sand fly</name>
    <dbReference type="NCBI Taxonomy" id="7200"/>
    <lineage>
        <taxon>Eukaryota</taxon>
        <taxon>Metazoa</taxon>
        <taxon>Ecdysozoa</taxon>
        <taxon>Arthropoda</taxon>
        <taxon>Hexapoda</taxon>
        <taxon>Insecta</taxon>
        <taxon>Pterygota</taxon>
        <taxon>Neoptera</taxon>
        <taxon>Endopterygota</taxon>
        <taxon>Diptera</taxon>
        <taxon>Nematocera</taxon>
        <taxon>Psychodoidea</taxon>
        <taxon>Psychodidae</taxon>
        <taxon>Lutzomyia</taxon>
        <taxon>Lutzomyia</taxon>
    </lineage>
</organism>
<dbReference type="VEuPathDB" id="VectorBase:LLOJ001541"/>
<feature type="region of interest" description="Disordered" evidence="1">
    <location>
        <begin position="107"/>
        <end position="129"/>
    </location>
</feature>
<dbReference type="EMBL" id="GITU01010257">
    <property type="protein sequence ID" value="MBC1178960.1"/>
    <property type="molecule type" value="Transcribed_RNA"/>
</dbReference>
<name>A0A1B0GHM1_LUTLO</name>
<sequence>YRDPCSASLNEDDLHTTKLIGDRSKKAITLAKTCESTTEMRECRAPKDWSLLALQNVRTGKSHYLVICRCPDGFRLDGPMSHDQPTYASVPGIRVFGMMCVKPGYFVKHPTQSQPPKRRPTRPPSHKYTDSYHEAQYQANYQYLNRPGSPLPFTSTISSRPQYQNIVNTYSRRTRNGTSTEELEMEDTSEQDEEEDLEDTTRSERSYKSSTPEFPIHRIKELIEQLQWDQ</sequence>
<protein>
    <submittedName>
        <fullName evidence="2 3">Uncharacterized protein</fullName>
    </submittedName>
</protein>
<dbReference type="Proteomes" id="UP000092461">
    <property type="component" value="Unassembled WGS sequence"/>
</dbReference>
<reference evidence="3" key="3">
    <citation type="submission" date="2020-05" db="UniProtKB">
        <authorList>
            <consortium name="EnsemblMetazoa"/>
        </authorList>
    </citation>
    <scope>IDENTIFICATION</scope>
    <source>
        <strain evidence="3">Jacobina</strain>
    </source>
</reference>
<reference evidence="4" key="1">
    <citation type="submission" date="2012-05" db="EMBL/GenBank/DDBJ databases">
        <title>Whole Genome Assembly of Lutzomyia longipalpis.</title>
        <authorList>
            <person name="Richards S."/>
            <person name="Qu C."/>
            <person name="Dillon R."/>
            <person name="Worley K."/>
            <person name="Scherer S."/>
            <person name="Batterton M."/>
            <person name="Taylor A."/>
            <person name="Hawes A."/>
            <person name="Hernandez B."/>
            <person name="Kovar C."/>
            <person name="Mandapat C."/>
            <person name="Pham C."/>
            <person name="Qu C."/>
            <person name="Jing C."/>
            <person name="Bess C."/>
            <person name="Bandaranaike D."/>
            <person name="Ngo D."/>
            <person name="Ongeri F."/>
            <person name="Arias F."/>
            <person name="Lara F."/>
            <person name="Weissenberger G."/>
            <person name="Kamau G."/>
            <person name="Han H."/>
            <person name="Shen H."/>
            <person name="Dinh H."/>
            <person name="Khalil I."/>
            <person name="Jones J."/>
            <person name="Shafer J."/>
            <person name="Jayaseelan J."/>
            <person name="Quiroz J."/>
            <person name="Blankenburg K."/>
            <person name="Nguyen L."/>
            <person name="Jackson L."/>
            <person name="Francisco L."/>
            <person name="Tang L.-Y."/>
            <person name="Pu L.-L."/>
            <person name="Perales L."/>
            <person name="Lorensuhewa L."/>
            <person name="Munidasa M."/>
            <person name="Coyle M."/>
            <person name="Taylor M."/>
            <person name="Puazo M."/>
            <person name="Firestine M."/>
            <person name="Scheel M."/>
            <person name="Javaid M."/>
            <person name="Wang M."/>
            <person name="Li M."/>
            <person name="Tabassum N."/>
            <person name="Saada N."/>
            <person name="Osuji N."/>
            <person name="Aqrawi P."/>
            <person name="Fu Q."/>
            <person name="Thornton R."/>
            <person name="Raj R."/>
            <person name="Goodspeed R."/>
            <person name="Mata R."/>
            <person name="Najjar R."/>
            <person name="Gubbala S."/>
            <person name="Lee S."/>
            <person name="Denson S."/>
            <person name="Patil S."/>
            <person name="Macmil S."/>
            <person name="Qi S."/>
            <person name="Matskevitch T."/>
            <person name="Palculict T."/>
            <person name="Mathew T."/>
            <person name="Vee V."/>
            <person name="Velamala V."/>
            <person name="Korchina V."/>
            <person name="Cai W."/>
            <person name="Liu W."/>
            <person name="Dai W."/>
            <person name="Zou X."/>
            <person name="Zhu Y."/>
            <person name="Zhang Y."/>
            <person name="Wu Y.-Q."/>
            <person name="Xin Y."/>
            <person name="Nazarath L."/>
            <person name="Kovar C."/>
            <person name="Han Y."/>
            <person name="Muzny D."/>
            <person name="Gibbs R."/>
        </authorList>
    </citation>
    <scope>NUCLEOTIDE SEQUENCE [LARGE SCALE GENOMIC DNA]</scope>
    <source>
        <strain evidence="4">Jacobina</strain>
    </source>
</reference>
<evidence type="ECO:0000313" key="4">
    <source>
        <dbReference type="Proteomes" id="UP000092461"/>
    </source>
</evidence>
<keyword evidence="4" id="KW-1185">Reference proteome</keyword>
<feature type="compositionally biased region" description="Acidic residues" evidence="1">
    <location>
        <begin position="181"/>
        <end position="198"/>
    </location>
</feature>
<evidence type="ECO:0000256" key="1">
    <source>
        <dbReference type="SAM" id="MobiDB-lite"/>
    </source>
</evidence>
<evidence type="ECO:0000313" key="2">
    <source>
        <dbReference type="EMBL" id="MBC1178960.1"/>
    </source>
</evidence>
<dbReference type="EnsemblMetazoa" id="LLOJ001541-RA">
    <property type="protein sequence ID" value="LLOJ001541-PA"/>
    <property type="gene ID" value="LLOJ001541"/>
</dbReference>
<accession>A0A1B0GHM1</accession>
<evidence type="ECO:0000313" key="3">
    <source>
        <dbReference type="EnsemblMetazoa" id="LLOJ001541-PA"/>
    </source>
</evidence>
<reference evidence="2" key="2">
    <citation type="journal article" date="2020" name="BMC">
        <title>Leishmania infection induces a limited differential gene expression in the sand fly midgut.</title>
        <authorList>
            <person name="Coutinho-Abreu I.V."/>
            <person name="Serafim T.D."/>
            <person name="Meneses C."/>
            <person name="Kamhawi S."/>
            <person name="Oliveira F."/>
            <person name="Valenzuela J.G."/>
        </authorList>
    </citation>
    <scope>NUCLEOTIDE SEQUENCE</scope>
    <source>
        <strain evidence="2">Jacobina</strain>
        <tissue evidence="2">Midgut</tissue>
    </source>
</reference>
<dbReference type="VEuPathDB" id="VectorBase:LLONM1_006997"/>